<feature type="region of interest" description="Disordered" evidence="3">
    <location>
        <begin position="1"/>
        <end position="71"/>
    </location>
</feature>
<feature type="compositionally biased region" description="Basic residues" evidence="3">
    <location>
        <begin position="415"/>
        <end position="428"/>
    </location>
</feature>
<feature type="compositionally biased region" description="Basic and acidic residues" evidence="3">
    <location>
        <begin position="62"/>
        <end position="71"/>
    </location>
</feature>
<dbReference type="GO" id="GO:0005634">
    <property type="term" value="C:nucleus"/>
    <property type="evidence" value="ECO:0007669"/>
    <property type="project" value="UniProtKB-SubCell"/>
</dbReference>
<dbReference type="EMBL" id="KB469300">
    <property type="protein sequence ID" value="EPQ56242.1"/>
    <property type="molecule type" value="Genomic_DNA"/>
</dbReference>
<dbReference type="GeneID" id="19303892"/>
<gene>
    <name evidence="5" type="ORF">GLOTRDRAFT_138030</name>
</gene>
<dbReference type="InterPro" id="IPR012916">
    <property type="entry name" value="RED_N"/>
</dbReference>
<feature type="compositionally biased region" description="Pro residues" evidence="3">
    <location>
        <begin position="324"/>
        <end position="339"/>
    </location>
</feature>
<feature type="compositionally biased region" description="Low complexity" evidence="3">
    <location>
        <begin position="207"/>
        <end position="220"/>
    </location>
</feature>
<dbReference type="KEGG" id="gtr:GLOTRDRAFT_138030"/>
<comment type="subcellular location">
    <subcellularLocation>
        <location evidence="1">Nucleus</location>
    </subcellularLocation>
</comment>
<feature type="compositionally biased region" description="Basic and acidic residues" evidence="3">
    <location>
        <begin position="1"/>
        <end position="11"/>
    </location>
</feature>
<sequence>MDQESFRKLLESSRTPRPSSKGTPTASRGSIATTTTKSKAKTVDASEPAFKPRKVKKGGQGKYRDRAVERREGVGNDFAEVETLLEDFEKRNADAADLEEKRRYLGGDAEHSILVKGLDFALLEQNKARAAAEAAAQDDESLEKAFEEAATIPKKRTREDILRELKAKRQKGEIDEEAAKTEKAEKEKKERERDLALEEAKKKGKFKPIGFKPIGESAGAEGKKQKKKVKEKDEGERKKKKRKVQSADGKDTEPGLEAASGAAESAQIAEASTSKQEAPKPAPPPPPESEPLDDDFDIFAGAGEYEGLNIGDDDEDEEGEADAGPPPPESEPTQEPTPPAKANWFGSEESEPPALPTGPPPIIEKLKAKSRSPAPPAAGNEEEEEQPTKLAPLAGSAIPSIKEFLRMEEEAEKEKKRKARRDKKKGKKSKDDGDSE</sequence>
<dbReference type="AlphaFoldDB" id="S7Q9P5"/>
<dbReference type="Pfam" id="PF07808">
    <property type="entry name" value="RED_N"/>
    <property type="match status" value="1"/>
</dbReference>
<reference evidence="5 6" key="1">
    <citation type="journal article" date="2012" name="Science">
        <title>The Paleozoic origin of enzymatic lignin decomposition reconstructed from 31 fungal genomes.</title>
        <authorList>
            <person name="Floudas D."/>
            <person name="Binder M."/>
            <person name="Riley R."/>
            <person name="Barry K."/>
            <person name="Blanchette R.A."/>
            <person name="Henrissat B."/>
            <person name="Martinez A.T."/>
            <person name="Otillar R."/>
            <person name="Spatafora J.W."/>
            <person name="Yadav J.S."/>
            <person name="Aerts A."/>
            <person name="Benoit I."/>
            <person name="Boyd A."/>
            <person name="Carlson A."/>
            <person name="Copeland A."/>
            <person name="Coutinho P.M."/>
            <person name="de Vries R.P."/>
            <person name="Ferreira P."/>
            <person name="Findley K."/>
            <person name="Foster B."/>
            <person name="Gaskell J."/>
            <person name="Glotzer D."/>
            <person name="Gorecki P."/>
            <person name="Heitman J."/>
            <person name="Hesse C."/>
            <person name="Hori C."/>
            <person name="Igarashi K."/>
            <person name="Jurgens J.A."/>
            <person name="Kallen N."/>
            <person name="Kersten P."/>
            <person name="Kohler A."/>
            <person name="Kuees U."/>
            <person name="Kumar T.K.A."/>
            <person name="Kuo A."/>
            <person name="LaButti K."/>
            <person name="Larrondo L.F."/>
            <person name="Lindquist E."/>
            <person name="Ling A."/>
            <person name="Lombard V."/>
            <person name="Lucas S."/>
            <person name="Lundell T."/>
            <person name="Martin R."/>
            <person name="McLaughlin D.J."/>
            <person name="Morgenstern I."/>
            <person name="Morin E."/>
            <person name="Murat C."/>
            <person name="Nagy L.G."/>
            <person name="Nolan M."/>
            <person name="Ohm R.A."/>
            <person name="Patyshakuliyeva A."/>
            <person name="Rokas A."/>
            <person name="Ruiz-Duenas F.J."/>
            <person name="Sabat G."/>
            <person name="Salamov A."/>
            <person name="Samejima M."/>
            <person name="Schmutz J."/>
            <person name="Slot J.C."/>
            <person name="St John F."/>
            <person name="Stenlid J."/>
            <person name="Sun H."/>
            <person name="Sun S."/>
            <person name="Syed K."/>
            <person name="Tsang A."/>
            <person name="Wiebenga A."/>
            <person name="Young D."/>
            <person name="Pisabarro A."/>
            <person name="Eastwood D.C."/>
            <person name="Martin F."/>
            <person name="Cullen D."/>
            <person name="Grigoriev I.V."/>
            <person name="Hibbett D.S."/>
        </authorList>
    </citation>
    <scope>NUCLEOTIDE SEQUENCE [LARGE SCALE GENOMIC DNA]</scope>
    <source>
        <strain evidence="5 6">ATCC 11539</strain>
    </source>
</reference>
<feature type="compositionally biased region" description="Basic and acidic residues" evidence="3">
    <location>
        <begin position="166"/>
        <end position="201"/>
    </location>
</feature>
<feature type="compositionally biased region" description="Pro residues" evidence="3">
    <location>
        <begin position="280"/>
        <end position="289"/>
    </location>
</feature>
<feature type="compositionally biased region" description="Pro residues" evidence="3">
    <location>
        <begin position="353"/>
        <end position="362"/>
    </location>
</feature>
<name>S7Q9P5_GLOTA</name>
<dbReference type="PANTHER" id="PTHR12765">
    <property type="entry name" value="RED PROTEIN IK FACTOR CYTOKINE IK"/>
    <property type="match status" value="1"/>
</dbReference>
<proteinExistence type="predicted"/>
<dbReference type="RefSeq" id="XP_007865007.1">
    <property type="nucleotide sequence ID" value="XM_007866816.1"/>
</dbReference>
<evidence type="ECO:0000256" key="1">
    <source>
        <dbReference type="ARBA" id="ARBA00004123"/>
    </source>
</evidence>
<feature type="region of interest" description="Disordered" evidence="3">
    <location>
        <begin position="166"/>
        <end position="436"/>
    </location>
</feature>
<dbReference type="STRING" id="670483.S7Q9P5"/>
<feature type="domain" description="RED-like N-terminal" evidence="4">
    <location>
        <begin position="54"/>
        <end position="169"/>
    </location>
</feature>
<feature type="compositionally biased region" description="Acidic residues" evidence="3">
    <location>
        <begin position="311"/>
        <end position="321"/>
    </location>
</feature>
<dbReference type="eggNOG" id="KOG2498">
    <property type="taxonomic scope" value="Eukaryota"/>
</dbReference>
<protein>
    <recommendedName>
        <fullName evidence="4">RED-like N-terminal domain-containing protein</fullName>
    </recommendedName>
</protein>
<keyword evidence="6" id="KW-1185">Reference proteome</keyword>
<evidence type="ECO:0000256" key="3">
    <source>
        <dbReference type="SAM" id="MobiDB-lite"/>
    </source>
</evidence>
<dbReference type="InterPro" id="IPR039896">
    <property type="entry name" value="Red-like"/>
</dbReference>
<evidence type="ECO:0000313" key="5">
    <source>
        <dbReference type="EMBL" id="EPQ56242.1"/>
    </source>
</evidence>
<keyword evidence="2" id="KW-0539">Nucleus</keyword>
<dbReference type="OMA" id="LKSTHMV"/>
<accession>S7Q9P5</accession>
<dbReference type="OrthoDB" id="3366823at2759"/>
<organism evidence="5 6">
    <name type="scientific">Gloeophyllum trabeum (strain ATCC 11539 / FP-39264 / Madison 617)</name>
    <name type="common">Brown rot fungus</name>
    <dbReference type="NCBI Taxonomy" id="670483"/>
    <lineage>
        <taxon>Eukaryota</taxon>
        <taxon>Fungi</taxon>
        <taxon>Dikarya</taxon>
        <taxon>Basidiomycota</taxon>
        <taxon>Agaricomycotina</taxon>
        <taxon>Agaricomycetes</taxon>
        <taxon>Gloeophyllales</taxon>
        <taxon>Gloeophyllaceae</taxon>
        <taxon>Gloeophyllum</taxon>
    </lineage>
</organism>
<evidence type="ECO:0000313" key="6">
    <source>
        <dbReference type="Proteomes" id="UP000030669"/>
    </source>
</evidence>
<feature type="compositionally biased region" description="Low complexity" evidence="3">
    <location>
        <begin position="257"/>
        <end position="276"/>
    </location>
</feature>
<dbReference type="HOGENOM" id="CLU_048753_0_0_1"/>
<feature type="compositionally biased region" description="Basic and acidic residues" evidence="3">
    <location>
        <begin position="403"/>
        <end position="414"/>
    </location>
</feature>
<evidence type="ECO:0000259" key="4">
    <source>
        <dbReference type="Pfam" id="PF07808"/>
    </source>
</evidence>
<feature type="compositionally biased region" description="Polar residues" evidence="3">
    <location>
        <begin position="12"/>
        <end position="28"/>
    </location>
</feature>
<dbReference type="Proteomes" id="UP000030669">
    <property type="component" value="Unassembled WGS sequence"/>
</dbReference>
<evidence type="ECO:0000256" key="2">
    <source>
        <dbReference type="ARBA" id="ARBA00023242"/>
    </source>
</evidence>